<evidence type="ECO:0000313" key="3">
    <source>
        <dbReference type="Proteomes" id="UP000663829"/>
    </source>
</evidence>
<feature type="non-terminal residue" evidence="1">
    <location>
        <position position="1"/>
    </location>
</feature>
<dbReference type="PANTHER" id="PTHR31252">
    <property type="entry name" value="DUF4419 DOMAIN-CONTAINING PROTEIN"/>
    <property type="match status" value="1"/>
</dbReference>
<dbReference type="EMBL" id="CAJOBC010007039">
    <property type="protein sequence ID" value="CAF3919263.1"/>
    <property type="molecule type" value="Genomic_DNA"/>
</dbReference>
<comment type="caution">
    <text evidence="1">The sequence shown here is derived from an EMBL/GenBank/DDBJ whole genome shotgun (WGS) entry which is preliminary data.</text>
</comment>
<dbReference type="AlphaFoldDB" id="A0A814T325"/>
<dbReference type="PANTHER" id="PTHR31252:SF11">
    <property type="entry name" value="DUF4419 DOMAIN-CONTAINING PROTEIN"/>
    <property type="match status" value="1"/>
</dbReference>
<evidence type="ECO:0000313" key="2">
    <source>
        <dbReference type="EMBL" id="CAF3919263.1"/>
    </source>
</evidence>
<dbReference type="Proteomes" id="UP000663829">
    <property type="component" value="Unassembled WGS sequence"/>
</dbReference>
<organism evidence="1 3">
    <name type="scientific">Didymodactylos carnosus</name>
    <dbReference type="NCBI Taxonomy" id="1234261"/>
    <lineage>
        <taxon>Eukaryota</taxon>
        <taxon>Metazoa</taxon>
        <taxon>Spiralia</taxon>
        <taxon>Gnathifera</taxon>
        <taxon>Rotifera</taxon>
        <taxon>Eurotatoria</taxon>
        <taxon>Bdelloidea</taxon>
        <taxon>Philodinida</taxon>
        <taxon>Philodinidae</taxon>
        <taxon>Didymodactylos</taxon>
    </lineage>
</organism>
<dbReference type="EMBL" id="CAJNOQ010007039">
    <property type="protein sequence ID" value="CAF1155791.1"/>
    <property type="molecule type" value="Genomic_DNA"/>
</dbReference>
<dbReference type="Proteomes" id="UP000681722">
    <property type="component" value="Unassembled WGS sequence"/>
</dbReference>
<proteinExistence type="predicted"/>
<accession>A0A814T325</accession>
<gene>
    <name evidence="1" type="ORF">GPM918_LOCUS21420</name>
    <name evidence="2" type="ORF">SRO942_LOCUS21417</name>
</gene>
<dbReference type="InterPro" id="IPR025533">
    <property type="entry name" value="DUF4419"/>
</dbReference>
<dbReference type="OrthoDB" id="9978173at2759"/>
<protein>
    <submittedName>
        <fullName evidence="1">Uncharacterized protein</fullName>
    </submittedName>
</protein>
<evidence type="ECO:0000313" key="1">
    <source>
        <dbReference type="EMBL" id="CAF1155791.1"/>
    </source>
</evidence>
<dbReference type="Pfam" id="PF14388">
    <property type="entry name" value="DUF4419"/>
    <property type="match status" value="1"/>
</dbReference>
<keyword evidence="3" id="KW-1185">Reference proteome</keyword>
<name>A0A814T325_9BILA</name>
<reference evidence="1" key="1">
    <citation type="submission" date="2021-02" db="EMBL/GenBank/DDBJ databases">
        <authorList>
            <person name="Nowell W R."/>
        </authorList>
    </citation>
    <scope>NUCLEOTIDE SEQUENCE</scope>
</reference>
<sequence>NMLFEALPKPFKDLYNHKCKYHVNDDNSITFYPSPFLKNDKIATKKLDKELFIDSNQLKYFKEKLNISELEGVDDWNCNIIKKSDNYHGFIRAIEIAFFQHYPISIKPSDLWLLILQGIAFHVNKNSEKLRDKYVYHKSKKSLEVIRQGFIKGSKKNDYNSVINEFIEQIDKNTIPDTVKLLKNDFTTSNNIDDIATKLCIMDICQCYFSYRMIIGCGFPSITLNGIKDDWINLYKKCEELLNTKVDGKFSEKWKLSLLPVLNEFINVYNCKIDCVFWNSMIKRGGFMSGILRDRNKDARDVYERDHYCGWINVFFPYLFSGNTDIIENDACVPYSMNQDYVYPQRSKTFCMNDDNNNSDNIDIESAISFPSRHGARVSSLPIGLSQAPVVCIDLNTNQTYDLIFAAGFTGVQQDDRTLTISPQVGWFIGQKEKKII</sequence>